<comment type="caution">
    <text evidence="2">The sequence shown here is derived from an EMBL/GenBank/DDBJ whole genome shotgun (WGS) entry which is preliminary data.</text>
</comment>
<dbReference type="OrthoDB" id="2596766at2759"/>
<sequence length="120" mass="13369">MLACYKRIAVEKKKASCNVAEDDKKGKSQGDSYACITIEEVAFDHVALQVLSANPWIFDSGATKHMTGCRDVFSSLSYSIGRRVTIADGNDLDVVGIGTITLKSRKVVIFRFLMFYMYLK</sequence>
<gene>
    <name evidence="2" type="ORF">KP509_01G071800</name>
</gene>
<dbReference type="Pfam" id="PF22936">
    <property type="entry name" value="Pol_BBD"/>
    <property type="match status" value="1"/>
</dbReference>
<dbReference type="InterPro" id="IPR054722">
    <property type="entry name" value="PolX-like_BBD"/>
</dbReference>
<dbReference type="Proteomes" id="UP000825935">
    <property type="component" value="Chromosome 1"/>
</dbReference>
<keyword evidence="3" id="KW-1185">Reference proteome</keyword>
<accession>A0A8T2VHD4</accession>
<dbReference type="AlphaFoldDB" id="A0A8T2VHD4"/>
<evidence type="ECO:0000259" key="1">
    <source>
        <dbReference type="Pfam" id="PF22936"/>
    </source>
</evidence>
<dbReference type="EMBL" id="CM035406">
    <property type="protein sequence ID" value="KAH7446742.1"/>
    <property type="molecule type" value="Genomic_DNA"/>
</dbReference>
<organism evidence="2 3">
    <name type="scientific">Ceratopteris richardii</name>
    <name type="common">Triangle waterfern</name>
    <dbReference type="NCBI Taxonomy" id="49495"/>
    <lineage>
        <taxon>Eukaryota</taxon>
        <taxon>Viridiplantae</taxon>
        <taxon>Streptophyta</taxon>
        <taxon>Embryophyta</taxon>
        <taxon>Tracheophyta</taxon>
        <taxon>Polypodiopsida</taxon>
        <taxon>Polypodiidae</taxon>
        <taxon>Polypodiales</taxon>
        <taxon>Pteridineae</taxon>
        <taxon>Pteridaceae</taxon>
        <taxon>Parkerioideae</taxon>
        <taxon>Ceratopteris</taxon>
    </lineage>
</organism>
<reference evidence="2" key="1">
    <citation type="submission" date="2021-08" db="EMBL/GenBank/DDBJ databases">
        <title>WGS assembly of Ceratopteris richardii.</title>
        <authorList>
            <person name="Marchant D.B."/>
            <person name="Chen G."/>
            <person name="Jenkins J."/>
            <person name="Shu S."/>
            <person name="Leebens-Mack J."/>
            <person name="Grimwood J."/>
            <person name="Schmutz J."/>
            <person name="Soltis P."/>
            <person name="Soltis D."/>
            <person name="Chen Z.-H."/>
        </authorList>
    </citation>
    <scope>NUCLEOTIDE SEQUENCE</scope>
    <source>
        <strain evidence="2">Whitten #5841</strain>
        <tissue evidence="2">Leaf</tissue>
    </source>
</reference>
<feature type="domain" description="Retrovirus-related Pol polyprotein from transposon TNT 1-94-like beta-barrel" evidence="1">
    <location>
        <begin position="56"/>
        <end position="105"/>
    </location>
</feature>
<evidence type="ECO:0000313" key="3">
    <source>
        <dbReference type="Proteomes" id="UP000825935"/>
    </source>
</evidence>
<name>A0A8T2VHD4_CERRI</name>
<protein>
    <recommendedName>
        <fullName evidence="1">Retrovirus-related Pol polyprotein from transposon TNT 1-94-like beta-barrel domain-containing protein</fullName>
    </recommendedName>
</protein>
<proteinExistence type="predicted"/>
<evidence type="ECO:0000313" key="2">
    <source>
        <dbReference type="EMBL" id="KAH7446742.1"/>
    </source>
</evidence>